<evidence type="ECO:0000313" key="4">
    <source>
        <dbReference type="Proteomes" id="UP001066276"/>
    </source>
</evidence>
<comment type="caution">
    <text evidence="2">The sequence shown here is derived from an EMBL/GenBank/DDBJ whole genome shotgun (WGS) entry which is preliminary data.</text>
</comment>
<accession>A0AAV7TLN7</accession>
<gene>
    <name evidence="2" type="ORF">NDU88_002634</name>
    <name evidence="3" type="ORF">NDU88_002635</name>
</gene>
<proteinExistence type="predicted"/>
<dbReference type="EMBL" id="JANPWB010000006">
    <property type="protein sequence ID" value="KAJ1177376.1"/>
    <property type="molecule type" value="Genomic_DNA"/>
</dbReference>
<dbReference type="Proteomes" id="UP001066276">
    <property type="component" value="Chromosome 3_2"/>
</dbReference>
<name>A0AAV7TLN7_PLEWA</name>
<protein>
    <submittedName>
        <fullName evidence="2">Uncharacterized protein</fullName>
    </submittedName>
</protein>
<sequence>MWRMALVWCGGGCVVLRLSQPPKHLPASPHFPSDGCHVRVRRPRPAHVSSSRPHLPLSAFAPRSEPMPTCELRQHPPALYLHLRAELLPLRWDRAQRFVPAGMLLLRDLALGVLILVVSSSFVPVTAVPRAPWTSLGAG</sequence>
<keyword evidence="1" id="KW-0812">Transmembrane</keyword>
<feature type="transmembrane region" description="Helical" evidence="1">
    <location>
        <begin position="109"/>
        <end position="128"/>
    </location>
</feature>
<evidence type="ECO:0000313" key="2">
    <source>
        <dbReference type="EMBL" id="KAJ1177376.1"/>
    </source>
</evidence>
<keyword evidence="1" id="KW-0472">Membrane</keyword>
<reference evidence="2" key="1">
    <citation type="journal article" date="2022" name="bioRxiv">
        <title>Sequencing and chromosome-scale assembly of the giantPleurodeles waltlgenome.</title>
        <authorList>
            <person name="Brown T."/>
            <person name="Elewa A."/>
            <person name="Iarovenko S."/>
            <person name="Subramanian E."/>
            <person name="Araus A.J."/>
            <person name="Petzold A."/>
            <person name="Susuki M."/>
            <person name="Suzuki K.-i.T."/>
            <person name="Hayashi T."/>
            <person name="Toyoda A."/>
            <person name="Oliveira C."/>
            <person name="Osipova E."/>
            <person name="Leigh N.D."/>
            <person name="Simon A."/>
            <person name="Yun M.H."/>
        </authorList>
    </citation>
    <scope>NUCLEOTIDE SEQUENCE</scope>
    <source>
        <strain evidence="2">20211129_DDA</strain>
        <tissue evidence="2">Liver</tissue>
    </source>
</reference>
<evidence type="ECO:0000256" key="1">
    <source>
        <dbReference type="SAM" id="Phobius"/>
    </source>
</evidence>
<organism evidence="2 4">
    <name type="scientific">Pleurodeles waltl</name>
    <name type="common">Iberian ribbed newt</name>
    <dbReference type="NCBI Taxonomy" id="8319"/>
    <lineage>
        <taxon>Eukaryota</taxon>
        <taxon>Metazoa</taxon>
        <taxon>Chordata</taxon>
        <taxon>Craniata</taxon>
        <taxon>Vertebrata</taxon>
        <taxon>Euteleostomi</taxon>
        <taxon>Amphibia</taxon>
        <taxon>Batrachia</taxon>
        <taxon>Caudata</taxon>
        <taxon>Salamandroidea</taxon>
        <taxon>Salamandridae</taxon>
        <taxon>Pleurodelinae</taxon>
        <taxon>Pleurodeles</taxon>
    </lineage>
</organism>
<keyword evidence="1" id="KW-1133">Transmembrane helix</keyword>
<evidence type="ECO:0000313" key="3">
    <source>
        <dbReference type="EMBL" id="KAJ1177377.1"/>
    </source>
</evidence>
<dbReference type="AlphaFoldDB" id="A0AAV7TLN7"/>
<keyword evidence="4" id="KW-1185">Reference proteome</keyword>
<dbReference type="EMBL" id="JANPWB010000006">
    <property type="protein sequence ID" value="KAJ1177377.1"/>
    <property type="molecule type" value="Genomic_DNA"/>
</dbReference>